<dbReference type="EMBL" id="JAGHQM010000552">
    <property type="protein sequence ID" value="KAH0559637.1"/>
    <property type="molecule type" value="Genomic_DNA"/>
</dbReference>
<keyword evidence="8" id="KW-0378">Hydrolase</keyword>
<comment type="function">
    <text evidence="3">Catalyzes the removal of a penultimate prolyl residue from the N-termini of peptides.</text>
</comment>
<dbReference type="InterPro" id="IPR052433">
    <property type="entry name" value="X-Pro_dipept-like"/>
</dbReference>
<evidence type="ECO:0000256" key="1">
    <source>
        <dbReference type="ARBA" id="ARBA00001424"/>
    </source>
</evidence>
<dbReference type="InterPro" id="IPR000994">
    <property type="entry name" value="Pept_M24"/>
</dbReference>
<dbReference type="GO" id="GO:0046872">
    <property type="term" value="F:metal ion binding"/>
    <property type="evidence" value="ECO:0007669"/>
    <property type="project" value="UniProtKB-KW"/>
</dbReference>
<reference evidence="12" key="1">
    <citation type="submission" date="2021-03" db="EMBL/GenBank/DDBJ databases">
        <title>Comparative genomics and phylogenomic investigation of the class Geoglossomycetes provide insights into ecological specialization and systematics.</title>
        <authorList>
            <person name="Melie T."/>
            <person name="Pirro S."/>
            <person name="Miller A.N."/>
            <person name="Quandt A."/>
        </authorList>
    </citation>
    <scope>NUCLEOTIDE SEQUENCE</scope>
    <source>
        <strain evidence="12">CAQ_001_2017</strain>
    </source>
</reference>
<keyword evidence="7" id="KW-0479">Metal-binding</keyword>
<evidence type="ECO:0000256" key="8">
    <source>
        <dbReference type="ARBA" id="ARBA00022801"/>
    </source>
</evidence>
<dbReference type="GO" id="GO:0005739">
    <property type="term" value="C:mitochondrion"/>
    <property type="evidence" value="ECO:0007669"/>
    <property type="project" value="TreeGrafter"/>
</dbReference>
<accession>A0A9P8LCI0</accession>
<dbReference type="GO" id="GO:0006508">
    <property type="term" value="P:proteolysis"/>
    <property type="evidence" value="ECO:0007669"/>
    <property type="project" value="TreeGrafter"/>
</dbReference>
<sequence>MGHVREYKLPSTSLTLMRLATAIEEAERRRVSRFQAGDINQLHRLLAPLVAEASVVCTDIPKGSNVTSALAELYPDISRARSPLLEVLGTSKTMPLRPIMNGLRVFKSSAEIRNMRLAGKFSGRSFTDAMRRSFTREKDLRAFLECEFKLRGCDTSAYVPVVAGGKNALSIHYVRNDDILRDGELVLVDAGGEYGGYIADITRTWPANGKFSPAQKDLYQAILMVQRTCVALCREDANVSLDKLHSIAEDGLEDQLKQLGFDLSGKVSPFGFDCLGENVYAPVRHWKLSSLITLVITLAWMSTTLLGIQELAS</sequence>
<dbReference type="Pfam" id="PF00557">
    <property type="entry name" value="Peptidase_M24"/>
    <property type="match status" value="1"/>
</dbReference>
<keyword evidence="9" id="KW-0464">Manganese</keyword>
<comment type="caution">
    <text evidence="12">The sequence shown here is derived from an EMBL/GenBank/DDBJ whole genome shotgun (WGS) entry which is preliminary data.</text>
</comment>
<feature type="domain" description="Peptidase M24" evidence="11">
    <location>
        <begin position="114"/>
        <end position="255"/>
    </location>
</feature>
<dbReference type="SUPFAM" id="SSF55920">
    <property type="entry name" value="Creatinase/aminopeptidase"/>
    <property type="match status" value="1"/>
</dbReference>
<evidence type="ECO:0000256" key="9">
    <source>
        <dbReference type="ARBA" id="ARBA00023211"/>
    </source>
</evidence>
<dbReference type="GO" id="GO:0004177">
    <property type="term" value="F:aminopeptidase activity"/>
    <property type="evidence" value="ECO:0007669"/>
    <property type="project" value="UniProtKB-KW"/>
</dbReference>
<dbReference type="Proteomes" id="UP000750711">
    <property type="component" value="Unassembled WGS sequence"/>
</dbReference>
<organism evidence="12 13">
    <name type="scientific">Trichoglossum hirsutum</name>
    <dbReference type="NCBI Taxonomy" id="265104"/>
    <lineage>
        <taxon>Eukaryota</taxon>
        <taxon>Fungi</taxon>
        <taxon>Dikarya</taxon>
        <taxon>Ascomycota</taxon>
        <taxon>Pezizomycotina</taxon>
        <taxon>Geoglossomycetes</taxon>
        <taxon>Geoglossales</taxon>
        <taxon>Geoglossaceae</taxon>
        <taxon>Trichoglossum</taxon>
    </lineage>
</organism>
<dbReference type="InterPro" id="IPR036005">
    <property type="entry name" value="Creatinase/aminopeptidase-like"/>
</dbReference>
<dbReference type="EC" id="3.4.11.9" evidence="5"/>
<evidence type="ECO:0000256" key="2">
    <source>
        <dbReference type="ARBA" id="ARBA00001936"/>
    </source>
</evidence>
<name>A0A9P8LCI0_9PEZI</name>
<evidence type="ECO:0000256" key="6">
    <source>
        <dbReference type="ARBA" id="ARBA00022438"/>
    </source>
</evidence>
<proteinExistence type="inferred from homology"/>
<evidence type="ECO:0000256" key="10">
    <source>
        <dbReference type="ARBA" id="ARBA00030849"/>
    </source>
</evidence>
<keyword evidence="6" id="KW-0031">Aminopeptidase</keyword>
<protein>
    <recommendedName>
        <fullName evidence="5">Xaa-Pro aminopeptidase</fullName>
        <ecNumber evidence="5">3.4.11.9</ecNumber>
    </recommendedName>
    <alternativeName>
        <fullName evidence="10">Aminoacylproline aminopeptidase</fullName>
    </alternativeName>
</protein>
<evidence type="ECO:0000256" key="5">
    <source>
        <dbReference type="ARBA" id="ARBA00012574"/>
    </source>
</evidence>
<evidence type="ECO:0000256" key="7">
    <source>
        <dbReference type="ARBA" id="ARBA00022723"/>
    </source>
</evidence>
<dbReference type="AlphaFoldDB" id="A0A9P8LCI0"/>
<dbReference type="Gene3D" id="3.90.230.10">
    <property type="entry name" value="Creatinase/methionine aminopeptidase superfamily"/>
    <property type="match status" value="1"/>
</dbReference>
<evidence type="ECO:0000313" key="12">
    <source>
        <dbReference type="EMBL" id="KAH0559637.1"/>
    </source>
</evidence>
<comment type="similarity">
    <text evidence="4">Belongs to the peptidase M24B family.</text>
</comment>
<evidence type="ECO:0000256" key="3">
    <source>
        <dbReference type="ARBA" id="ARBA00002443"/>
    </source>
</evidence>
<gene>
    <name evidence="12" type="ORF">GP486_003850</name>
</gene>
<comment type="catalytic activity">
    <reaction evidence="1">
        <text>Release of any N-terminal amino acid, including proline, that is linked to proline, even from a dipeptide or tripeptide.</text>
        <dbReference type="EC" id="3.4.11.9"/>
    </reaction>
</comment>
<keyword evidence="6" id="KW-0645">Protease</keyword>
<evidence type="ECO:0000313" key="13">
    <source>
        <dbReference type="Proteomes" id="UP000750711"/>
    </source>
</evidence>
<evidence type="ECO:0000256" key="4">
    <source>
        <dbReference type="ARBA" id="ARBA00008766"/>
    </source>
</evidence>
<evidence type="ECO:0000259" key="11">
    <source>
        <dbReference type="Pfam" id="PF00557"/>
    </source>
</evidence>
<dbReference type="PANTHER" id="PTHR43226:SF4">
    <property type="entry name" value="XAA-PRO AMINOPEPTIDASE 3"/>
    <property type="match status" value="1"/>
</dbReference>
<dbReference type="PANTHER" id="PTHR43226">
    <property type="entry name" value="XAA-PRO AMINOPEPTIDASE 3"/>
    <property type="match status" value="1"/>
</dbReference>
<keyword evidence="13" id="KW-1185">Reference proteome</keyword>
<comment type="cofactor">
    <cofactor evidence="2">
        <name>Mn(2+)</name>
        <dbReference type="ChEBI" id="CHEBI:29035"/>
    </cofactor>
</comment>